<dbReference type="PANTHER" id="PTHR43857">
    <property type="entry name" value="BLR7761 PROTEIN"/>
    <property type="match status" value="1"/>
</dbReference>
<accession>A0A178MSW2</accession>
<proteinExistence type="predicted"/>
<sequence>MHDAILPEGWKQPVGYANGMLARPGRTLYMAGQVGWTAQQEFMSAELVPQFRQALENILAILRQAGGHPEHICRITAFCIDRSAYLAARRELGLIWKELMGNHYPCMSMIFVADLLDHPAKIELEATAVIPD</sequence>
<dbReference type="EMBL" id="LWQU01000128">
    <property type="protein sequence ID" value="OAN52817.1"/>
    <property type="molecule type" value="Genomic_DNA"/>
</dbReference>
<dbReference type="CDD" id="cd00448">
    <property type="entry name" value="YjgF_YER057c_UK114_family"/>
    <property type="match status" value="1"/>
</dbReference>
<gene>
    <name evidence="1" type="ORF">A6A05_10545</name>
</gene>
<dbReference type="AlphaFoldDB" id="A0A178MSW2"/>
<dbReference type="InterPro" id="IPR035959">
    <property type="entry name" value="RutC-like_sf"/>
</dbReference>
<evidence type="ECO:0000313" key="1">
    <source>
        <dbReference type="EMBL" id="OAN52817.1"/>
    </source>
</evidence>
<dbReference type="OrthoDB" id="9803101at2"/>
<dbReference type="STRING" id="1437059.A6A05_10545"/>
<dbReference type="Pfam" id="PF01042">
    <property type="entry name" value="Ribonuc_L-PSP"/>
    <property type="match status" value="1"/>
</dbReference>
<comment type="caution">
    <text evidence="1">The sequence shown here is derived from an EMBL/GenBank/DDBJ whole genome shotgun (WGS) entry which is preliminary data.</text>
</comment>
<dbReference type="PANTHER" id="PTHR43857:SF1">
    <property type="entry name" value="YJGH FAMILY PROTEIN"/>
    <property type="match status" value="1"/>
</dbReference>
<dbReference type="Proteomes" id="UP000078543">
    <property type="component" value="Unassembled WGS sequence"/>
</dbReference>
<protein>
    <submittedName>
        <fullName evidence="1">Enamine deaminase RidA</fullName>
    </submittedName>
</protein>
<keyword evidence="2" id="KW-1185">Reference proteome</keyword>
<dbReference type="SUPFAM" id="SSF55298">
    <property type="entry name" value="YjgF-like"/>
    <property type="match status" value="1"/>
</dbReference>
<organism evidence="1 2">
    <name type="scientific">Magnetospirillum moscoviense</name>
    <dbReference type="NCBI Taxonomy" id="1437059"/>
    <lineage>
        <taxon>Bacteria</taxon>
        <taxon>Pseudomonadati</taxon>
        <taxon>Pseudomonadota</taxon>
        <taxon>Alphaproteobacteria</taxon>
        <taxon>Rhodospirillales</taxon>
        <taxon>Rhodospirillaceae</taxon>
        <taxon>Magnetospirillum</taxon>
    </lineage>
</organism>
<dbReference type="InterPro" id="IPR006175">
    <property type="entry name" value="YjgF/YER057c/UK114"/>
</dbReference>
<name>A0A178MSW2_9PROT</name>
<reference evidence="1 2" key="1">
    <citation type="submission" date="2016-04" db="EMBL/GenBank/DDBJ databases">
        <title>Draft genome sequence of freshwater magnetotactic bacteria Magnetospirillum marisnigri SP-1 and Magnetospirillum moscoviense BB-1.</title>
        <authorList>
            <person name="Koziaeva V."/>
            <person name="Dziuba M.V."/>
            <person name="Ivanov T.M."/>
            <person name="Kuznetsov B."/>
            <person name="Grouzdev D.S."/>
        </authorList>
    </citation>
    <scope>NUCLEOTIDE SEQUENCE [LARGE SCALE GENOMIC DNA]</scope>
    <source>
        <strain evidence="1 2">BB-1</strain>
    </source>
</reference>
<dbReference type="Gene3D" id="3.30.1330.40">
    <property type="entry name" value="RutC-like"/>
    <property type="match status" value="1"/>
</dbReference>
<evidence type="ECO:0000313" key="2">
    <source>
        <dbReference type="Proteomes" id="UP000078543"/>
    </source>
</evidence>